<keyword evidence="7" id="KW-1185">Reference proteome</keyword>
<organism evidence="6 7">
    <name type="scientific">Brachionus calyciflorus</name>
    <dbReference type="NCBI Taxonomy" id="104777"/>
    <lineage>
        <taxon>Eukaryota</taxon>
        <taxon>Metazoa</taxon>
        <taxon>Spiralia</taxon>
        <taxon>Gnathifera</taxon>
        <taxon>Rotifera</taxon>
        <taxon>Eurotatoria</taxon>
        <taxon>Monogononta</taxon>
        <taxon>Pseudotrocha</taxon>
        <taxon>Ploima</taxon>
        <taxon>Brachionidae</taxon>
        <taxon>Brachionus</taxon>
    </lineage>
</organism>
<gene>
    <name evidence="6" type="ORF">OXX778_LOCUS8206</name>
</gene>
<feature type="coiled-coil region" evidence="3">
    <location>
        <begin position="138"/>
        <end position="180"/>
    </location>
</feature>
<feature type="domain" description="Histone RNA hairpin-binding protein RNA-binding" evidence="5">
    <location>
        <begin position="173"/>
        <end position="240"/>
    </location>
</feature>
<evidence type="ECO:0000256" key="1">
    <source>
        <dbReference type="ARBA" id="ARBA00006151"/>
    </source>
</evidence>
<sequence length="298" mass="35024">MSINRIEKSLVENSLNNSNKFKRNKSDSENELSIDSLSDFDNSAKRIASPLKRNNHPDTLCNESPKKRLKTPHLEHHHIKRLNLEQGSVSLCMEKEKKKFFSTPKSERKTSATQSRLKNLNDPEAIQRNLSNNWADIIEELEEQTKSLNEYTEKVSKKYNLDKESLMEQIESDAETLRKRQKQINFGKVTKEYERYVEAIPKRKRESFHPRTPNKFRKCSRRKFDGLVKKWRKLLHVWDENPEALKDYKYSNDPEDEKDDFGGCSGISYNIDDYDIIDYSEEDGCVYVEESEVKTADC</sequence>
<feature type="region of interest" description="Disordered" evidence="4">
    <location>
        <begin position="1"/>
        <end position="66"/>
    </location>
</feature>
<dbReference type="GO" id="GO:0005737">
    <property type="term" value="C:cytoplasm"/>
    <property type="evidence" value="ECO:0007669"/>
    <property type="project" value="TreeGrafter"/>
</dbReference>
<name>A0A813VDF3_9BILA</name>
<dbReference type="AlphaFoldDB" id="A0A813VDF3"/>
<evidence type="ECO:0000256" key="2">
    <source>
        <dbReference type="ARBA" id="ARBA00022884"/>
    </source>
</evidence>
<dbReference type="GO" id="GO:0071207">
    <property type="term" value="F:histone pre-mRNA stem-loop binding"/>
    <property type="evidence" value="ECO:0007669"/>
    <property type="project" value="TreeGrafter"/>
</dbReference>
<evidence type="ECO:0000313" key="6">
    <source>
        <dbReference type="EMBL" id="CAF0835926.1"/>
    </source>
</evidence>
<dbReference type="OrthoDB" id="265795at2759"/>
<proteinExistence type="inferred from homology"/>
<evidence type="ECO:0000259" key="5">
    <source>
        <dbReference type="Pfam" id="PF15247"/>
    </source>
</evidence>
<dbReference type="InterPro" id="IPR038294">
    <property type="entry name" value="SLBP_RNA_bind_sf"/>
</dbReference>
<keyword evidence="3" id="KW-0175">Coiled coil</keyword>
<comment type="caution">
    <text evidence="6">The sequence shown here is derived from an EMBL/GenBank/DDBJ whole genome shotgun (WGS) entry which is preliminary data.</text>
</comment>
<dbReference type="InterPro" id="IPR029344">
    <property type="entry name" value="SLBP_RNA_bind"/>
</dbReference>
<dbReference type="PANTHER" id="PTHR17408:SF0">
    <property type="entry name" value="HISTONE RNA HAIRPIN-BINDING PROTEIN"/>
    <property type="match status" value="1"/>
</dbReference>
<evidence type="ECO:0000256" key="3">
    <source>
        <dbReference type="SAM" id="Coils"/>
    </source>
</evidence>
<dbReference type="GO" id="GO:0003729">
    <property type="term" value="F:mRNA binding"/>
    <property type="evidence" value="ECO:0007669"/>
    <property type="project" value="InterPro"/>
</dbReference>
<feature type="compositionally biased region" description="Basic and acidic residues" evidence="4">
    <location>
        <begin position="1"/>
        <end position="10"/>
    </location>
</feature>
<accession>A0A813VDF3</accession>
<dbReference type="GO" id="GO:0006398">
    <property type="term" value="P:mRNA 3'-end processing by stem-loop binding and cleavage"/>
    <property type="evidence" value="ECO:0007669"/>
    <property type="project" value="TreeGrafter"/>
</dbReference>
<keyword evidence="2" id="KW-0694">RNA-binding</keyword>
<protein>
    <recommendedName>
        <fullName evidence="5">Histone RNA hairpin-binding protein RNA-binding domain-containing protein</fullName>
    </recommendedName>
</protein>
<dbReference type="Pfam" id="PF15247">
    <property type="entry name" value="SLBP_RNA_bind"/>
    <property type="match status" value="1"/>
</dbReference>
<dbReference type="Gene3D" id="1.10.8.1120">
    <property type="entry name" value="Histone RNA hairpin-binding protein RNA-binding domain"/>
    <property type="match status" value="1"/>
</dbReference>
<reference evidence="6" key="1">
    <citation type="submission" date="2021-02" db="EMBL/GenBank/DDBJ databases">
        <authorList>
            <person name="Nowell W R."/>
        </authorList>
    </citation>
    <scope>NUCLEOTIDE SEQUENCE</scope>
    <source>
        <strain evidence="6">Ploen Becks lab</strain>
    </source>
</reference>
<dbReference type="InterPro" id="IPR026502">
    <property type="entry name" value="SLBP1/SLBP2"/>
</dbReference>
<feature type="compositionally biased region" description="Polar residues" evidence="4">
    <location>
        <begin position="31"/>
        <end position="41"/>
    </location>
</feature>
<dbReference type="FunFam" id="1.10.8.1120:FF:000001">
    <property type="entry name" value="Histone RNA hairpin-binding protein-like"/>
    <property type="match status" value="1"/>
</dbReference>
<dbReference type="PANTHER" id="PTHR17408">
    <property type="entry name" value="HISTONE RNA HAIRPIN-BINDING PROTEIN"/>
    <property type="match status" value="1"/>
</dbReference>
<dbReference type="GO" id="GO:0071204">
    <property type="term" value="C:histone pre-mRNA 3'end processing complex"/>
    <property type="evidence" value="ECO:0007669"/>
    <property type="project" value="TreeGrafter"/>
</dbReference>
<dbReference type="EMBL" id="CAJNOC010001112">
    <property type="protein sequence ID" value="CAF0835926.1"/>
    <property type="molecule type" value="Genomic_DNA"/>
</dbReference>
<dbReference type="Proteomes" id="UP000663879">
    <property type="component" value="Unassembled WGS sequence"/>
</dbReference>
<comment type="similarity">
    <text evidence="1">Belongs to the SLBP family.</text>
</comment>
<dbReference type="GO" id="GO:0051028">
    <property type="term" value="P:mRNA transport"/>
    <property type="evidence" value="ECO:0007669"/>
    <property type="project" value="TreeGrafter"/>
</dbReference>
<evidence type="ECO:0000313" key="7">
    <source>
        <dbReference type="Proteomes" id="UP000663879"/>
    </source>
</evidence>
<evidence type="ECO:0000256" key="4">
    <source>
        <dbReference type="SAM" id="MobiDB-lite"/>
    </source>
</evidence>